<evidence type="ECO:0000313" key="11">
    <source>
        <dbReference type="Proteomes" id="UP000831921"/>
    </source>
</evidence>
<keyword evidence="2 8" id="KW-0812">Transmembrane</keyword>
<feature type="transmembrane region" description="Helical" evidence="8">
    <location>
        <begin position="43"/>
        <end position="65"/>
    </location>
</feature>
<protein>
    <submittedName>
        <fullName evidence="10">Sterol desaturase family protein</fullName>
    </submittedName>
</protein>
<evidence type="ECO:0000256" key="4">
    <source>
        <dbReference type="ARBA" id="ARBA00023002"/>
    </source>
</evidence>
<dbReference type="PANTHER" id="PTHR21624:SF1">
    <property type="entry name" value="ALKYLGLYCEROL MONOOXYGENASE"/>
    <property type="match status" value="1"/>
</dbReference>
<comment type="subcellular location">
    <subcellularLocation>
        <location evidence="1">Endomembrane system</location>
        <topology evidence="1">Multi-pass membrane protein</topology>
    </subcellularLocation>
</comment>
<dbReference type="Pfam" id="PF04116">
    <property type="entry name" value="FA_hydroxylase"/>
    <property type="match status" value="1"/>
</dbReference>
<feature type="transmembrane region" description="Helical" evidence="8">
    <location>
        <begin position="77"/>
        <end position="100"/>
    </location>
</feature>
<evidence type="ECO:0000256" key="8">
    <source>
        <dbReference type="SAM" id="Phobius"/>
    </source>
</evidence>
<evidence type="ECO:0000256" key="1">
    <source>
        <dbReference type="ARBA" id="ARBA00004127"/>
    </source>
</evidence>
<proteinExistence type="predicted"/>
<evidence type="ECO:0000256" key="5">
    <source>
        <dbReference type="ARBA" id="ARBA00023098"/>
    </source>
</evidence>
<keyword evidence="11" id="KW-1185">Reference proteome</keyword>
<feature type="domain" description="Fatty acid hydroxylase" evidence="9">
    <location>
        <begin position="88"/>
        <end position="219"/>
    </location>
</feature>
<dbReference type="InterPro" id="IPR051689">
    <property type="entry name" value="Sterol_desaturase/TMEM195"/>
</dbReference>
<accession>A0ABY5MTQ6</accession>
<keyword evidence="6 8" id="KW-0472">Membrane</keyword>
<evidence type="ECO:0000313" key="10">
    <source>
        <dbReference type="EMBL" id="UUR07885.1"/>
    </source>
</evidence>
<dbReference type="PANTHER" id="PTHR21624">
    <property type="entry name" value="STEROL DESATURASE-RELATED PROTEIN"/>
    <property type="match status" value="1"/>
</dbReference>
<dbReference type="EMBL" id="CP097253">
    <property type="protein sequence ID" value="UUR07885.1"/>
    <property type="molecule type" value="Genomic_DNA"/>
</dbReference>
<evidence type="ECO:0000256" key="3">
    <source>
        <dbReference type="ARBA" id="ARBA00022989"/>
    </source>
</evidence>
<keyword evidence="3 8" id="KW-1133">Transmembrane helix</keyword>
<feature type="region of interest" description="Disordered" evidence="7">
    <location>
        <begin position="257"/>
        <end position="279"/>
    </location>
</feature>
<keyword evidence="4" id="KW-0560">Oxidoreductase</keyword>
<sequence length="279" mass="30589">MAQLLTTCGVAITAGLVIIALLTLVERLSPRAPMPLRRAFPGLLFTLGATPIAILVAVPLGQALASFGPGKLVRVPLLAWLGPVGATLALLLFVDFLRYWEHRFEHRFLWRVHAVHHSAEHLSAANNFAHPLQYLPLFLFVSLPLSLFDLGGFVLPAGVAILKSVLEFFIHSPTTLSFGRARALLVDPPYHRIHHSIEQQHWDRNFGILFSFWDRLFGTAHMPASGEWPATGIPESRSPATVGEWLAFPFSHPPAPGEDARATLPEANTPANRHSALGV</sequence>
<dbReference type="InterPro" id="IPR006694">
    <property type="entry name" value="Fatty_acid_hydroxylase"/>
</dbReference>
<evidence type="ECO:0000256" key="2">
    <source>
        <dbReference type="ARBA" id="ARBA00022692"/>
    </source>
</evidence>
<evidence type="ECO:0000256" key="6">
    <source>
        <dbReference type="ARBA" id="ARBA00023136"/>
    </source>
</evidence>
<feature type="transmembrane region" description="Helical" evidence="8">
    <location>
        <begin position="137"/>
        <end position="162"/>
    </location>
</feature>
<reference evidence="10 11" key="1">
    <citation type="submission" date="2022-05" db="EMBL/GenBank/DDBJ databases">
        <title>S8-45 Sphingomonas ultraviolaceadurans.</title>
        <authorList>
            <person name="Liu Y."/>
        </authorList>
    </citation>
    <scope>NUCLEOTIDE SEQUENCE [LARGE SCALE GENOMIC DNA]</scope>
    <source>
        <strain evidence="10 11">S8-45</strain>
    </source>
</reference>
<gene>
    <name evidence="10" type="ORF">M1K48_13290</name>
</gene>
<dbReference type="Proteomes" id="UP000831921">
    <property type="component" value="Chromosome"/>
</dbReference>
<organism evidence="10 11">
    <name type="scientific">Sphingomonas glaciei</name>
    <dbReference type="NCBI Taxonomy" id="2938948"/>
    <lineage>
        <taxon>Bacteria</taxon>
        <taxon>Pseudomonadati</taxon>
        <taxon>Pseudomonadota</taxon>
        <taxon>Alphaproteobacteria</taxon>
        <taxon>Sphingomonadales</taxon>
        <taxon>Sphingomonadaceae</taxon>
        <taxon>Sphingomonas</taxon>
    </lineage>
</organism>
<evidence type="ECO:0000256" key="7">
    <source>
        <dbReference type="SAM" id="MobiDB-lite"/>
    </source>
</evidence>
<dbReference type="RefSeq" id="WP_249503671.1">
    <property type="nucleotide sequence ID" value="NZ_CP097253.1"/>
</dbReference>
<name>A0ABY5MTQ6_9SPHN</name>
<evidence type="ECO:0000259" key="9">
    <source>
        <dbReference type="Pfam" id="PF04116"/>
    </source>
</evidence>
<keyword evidence="5" id="KW-0443">Lipid metabolism</keyword>